<feature type="transmembrane region" description="Helical" evidence="6">
    <location>
        <begin position="45"/>
        <end position="64"/>
    </location>
</feature>
<evidence type="ECO:0000256" key="1">
    <source>
        <dbReference type="ARBA" id="ARBA00004651"/>
    </source>
</evidence>
<comment type="subcellular location">
    <subcellularLocation>
        <location evidence="1">Cell membrane</location>
        <topology evidence="1">Multi-pass membrane protein</topology>
    </subcellularLocation>
</comment>
<dbReference type="OrthoDB" id="650636at2"/>
<dbReference type="Proteomes" id="UP000199310">
    <property type="component" value="Unassembled WGS sequence"/>
</dbReference>
<keyword evidence="5 6" id="KW-0472">Membrane</keyword>
<keyword evidence="3 6" id="KW-0812">Transmembrane</keyword>
<evidence type="ECO:0000313" key="7">
    <source>
        <dbReference type="EMBL" id="SEW50311.1"/>
    </source>
</evidence>
<dbReference type="AlphaFoldDB" id="A0A1I0S5I8"/>
<dbReference type="CDD" id="cd13128">
    <property type="entry name" value="MATE_Wzx_like"/>
    <property type="match status" value="1"/>
</dbReference>
<name>A0A1I0S5I8_9BACT</name>
<feature type="transmembrane region" description="Helical" evidence="6">
    <location>
        <begin position="150"/>
        <end position="172"/>
    </location>
</feature>
<evidence type="ECO:0000256" key="5">
    <source>
        <dbReference type="ARBA" id="ARBA00023136"/>
    </source>
</evidence>
<organism evidence="7 8">
    <name type="scientific">Chitinophaga arvensicola</name>
    <dbReference type="NCBI Taxonomy" id="29529"/>
    <lineage>
        <taxon>Bacteria</taxon>
        <taxon>Pseudomonadati</taxon>
        <taxon>Bacteroidota</taxon>
        <taxon>Chitinophagia</taxon>
        <taxon>Chitinophagales</taxon>
        <taxon>Chitinophagaceae</taxon>
        <taxon>Chitinophaga</taxon>
    </lineage>
</organism>
<feature type="transmembrane region" description="Helical" evidence="6">
    <location>
        <begin position="392"/>
        <end position="412"/>
    </location>
</feature>
<evidence type="ECO:0000256" key="4">
    <source>
        <dbReference type="ARBA" id="ARBA00022989"/>
    </source>
</evidence>
<proteinExistence type="predicted"/>
<protein>
    <submittedName>
        <fullName evidence="7">Membrane protein involved in the export of O-antigen and teichoic acid</fullName>
    </submittedName>
</protein>
<evidence type="ECO:0000256" key="3">
    <source>
        <dbReference type="ARBA" id="ARBA00022692"/>
    </source>
</evidence>
<accession>A0A1I0S5I8</accession>
<dbReference type="GO" id="GO:0005886">
    <property type="term" value="C:plasma membrane"/>
    <property type="evidence" value="ECO:0007669"/>
    <property type="project" value="UniProtKB-SubCell"/>
</dbReference>
<feature type="transmembrane region" description="Helical" evidence="6">
    <location>
        <begin position="299"/>
        <end position="317"/>
    </location>
</feature>
<dbReference type="PANTHER" id="PTHR30250:SF11">
    <property type="entry name" value="O-ANTIGEN TRANSPORTER-RELATED"/>
    <property type="match status" value="1"/>
</dbReference>
<dbReference type="EMBL" id="FOJG01000002">
    <property type="protein sequence ID" value="SEW50311.1"/>
    <property type="molecule type" value="Genomic_DNA"/>
</dbReference>
<gene>
    <name evidence="7" type="ORF">SAMN04488122_3751</name>
</gene>
<keyword evidence="8" id="KW-1185">Reference proteome</keyword>
<dbReference type="STRING" id="29529.SAMN04488122_3751"/>
<feature type="transmembrane region" description="Helical" evidence="6">
    <location>
        <begin position="21"/>
        <end position="39"/>
    </location>
</feature>
<sequence length="449" mass="50363">MSDQKYTYWLKSGIYSGAQKAAVLLFGIGSVLVLTRSLTKPDMGVWNLFLAYTGLIEIVRQSLVKNAVIKYINSSHITEHSAIQSAALTMNVIITVLIGILIAAFITPLSNVLQAPRLSHVMYLFLPGLLLLIPFSQFEWIQNANADFKGVFWSYLSRQGVSFTCIVVHLLVNHEVSLTALIIYFNIGLATGVLVSYLFARKFLYFSFRTDKAWTARLWHFGKYVFGTNISSSLFRNTDQFIVSSVISTSAVALYSVCLRISNLIDVPSQVLGDILFPKSAKMMEDGNLGKVKFYYEKAVGSILAIAVPVSLVIFLFPKQIIMIIAGKGYVEASALLQITVLYGLFLPFIKQFGTIMDSIGRPRTNFVVMTTTAILNVGICLLFTSKFGLVGTAYGMMVSYGICLIITQTILYRTLQVSMFSVFQYMFRFYPDMLSVFQQRFILKWKTR</sequence>
<feature type="transmembrane region" description="Helical" evidence="6">
    <location>
        <begin position="178"/>
        <end position="200"/>
    </location>
</feature>
<dbReference type="Pfam" id="PF13440">
    <property type="entry name" value="Polysacc_synt_3"/>
    <property type="match status" value="1"/>
</dbReference>
<keyword evidence="4 6" id="KW-1133">Transmembrane helix</keyword>
<dbReference type="InterPro" id="IPR050833">
    <property type="entry name" value="Poly_Biosynth_Transport"/>
</dbReference>
<feature type="transmembrane region" description="Helical" evidence="6">
    <location>
        <begin position="329"/>
        <end position="347"/>
    </location>
</feature>
<feature type="transmembrane region" description="Helical" evidence="6">
    <location>
        <begin position="85"/>
        <end position="106"/>
    </location>
</feature>
<feature type="transmembrane region" description="Helical" evidence="6">
    <location>
        <begin position="118"/>
        <end position="138"/>
    </location>
</feature>
<dbReference type="RefSeq" id="WP_089897152.1">
    <property type="nucleotide sequence ID" value="NZ_FOJG01000002.1"/>
</dbReference>
<keyword evidence="2" id="KW-1003">Cell membrane</keyword>
<evidence type="ECO:0000313" key="8">
    <source>
        <dbReference type="Proteomes" id="UP000199310"/>
    </source>
</evidence>
<reference evidence="8" key="1">
    <citation type="submission" date="2016-10" db="EMBL/GenBank/DDBJ databases">
        <authorList>
            <person name="Varghese N."/>
            <person name="Submissions S."/>
        </authorList>
    </citation>
    <scope>NUCLEOTIDE SEQUENCE [LARGE SCALE GENOMIC DNA]</scope>
    <source>
        <strain evidence="8">DSM 3695</strain>
    </source>
</reference>
<evidence type="ECO:0000256" key="6">
    <source>
        <dbReference type="SAM" id="Phobius"/>
    </source>
</evidence>
<feature type="transmembrane region" description="Helical" evidence="6">
    <location>
        <begin position="367"/>
        <end position="385"/>
    </location>
</feature>
<dbReference type="PANTHER" id="PTHR30250">
    <property type="entry name" value="PST FAMILY PREDICTED COLANIC ACID TRANSPORTER"/>
    <property type="match status" value="1"/>
</dbReference>
<evidence type="ECO:0000256" key="2">
    <source>
        <dbReference type="ARBA" id="ARBA00022475"/>
    </source>
</evidence>